<dbReference type="AlphaFoldDB" id="A0A8H7IQ91"/>
<evidence type="ECO:0000313" key="3">
    <source>
        <dbReference type="Proteomes" id="UP000627934"/>
    </source>
</evidence>
<evidence type="ECO:0000256" key="1">
    <source>
        <dbReference type="SAM" id="Coils"/>
    </source>
</evidence>
<reference evidence="2" key="2">
    <citation type="journal article" date="2018" name="DNA Res.">
        <title>Comparative genome and transcriptome analyses reveal adaptations to opportunistic infections in woody plant degrading pathogens of Botryosphaeriaceae.</title>
        <authorList>
            <person name="Yan J.Y."/>
            <person name="Zhao W.S."/>
            <person name="Chen Z."/>
            <person name="Xing Q.K."/>
            <person name="Zhang W."/>
            <person name="Chethana K.W.T."/>
            <person name="Xue M.F."/>
            <person name="Xu J.P."/>
            <person name="Phillips A.J.L."/>
            <person name="Wang Y."/>
            <person name="Liu J.H."/>
            <person name="Liu M."/>
            <person name="Zhou Y."/>
            <person name="Jayawardena R.S."/>
            <person name="Manawasinghe I.S."/>
            <person name="Huang J.B."/>
            <person name="Qiao G.H."/>
            <person name="Fu C.Y."/>
            <person name="Guo F.F."/>
            <person name="Dissanayake A.J."/>
            <person name="Peng Y.L."/>
            <person name="Hyde K.D."/>
            <person name="Li X.H."/>
        </authorList>
    </citation>
    <scope>NUCLEOTIDE SEQUENCE</scope>
    <source>
        <strain evidence="2">CSS-01s</strain>
    </source>
</reference>
<dbReference type="EMBL" id="MDYX01000024">
    <property type="protein sequence ID" value="KAF9629606.1"/>
    <property type="molecule type" value="Genomic_DNA"/>
</dbReference>
<dbReference type="Proteomes" id="UP000627934">
    <property type="component" value="Unassembled WGS sequence"/>
</dbReference>
<reference evidence="2" key="1">
    <citation type="submission" date="2016-08" db="EMBL/GenBank/DDBJ databases">
        <authorList>
            <person name="Yan J."/>
        </authorList>
    </citation>
    <scope>NUCLEOTIDE SEQUENCE</scope>
    <source>
        <strain evidence="2">CSS-01s</strain>
    </source>
</reference>
<protein>
    <submittedName>
        <fullName evidence="2">Uncharacterized protein</fullName>
    </submittedName>
</protein>
<accession>A0A8H7IQ91</accession>
<keyword evidence="1" id="KW-0175">Coiled coil</keyword>
<proteinExistence type="predicted"/>
<organism evidence="2 3">
    <name type="scientific">Lasiodiplodia theobromae</name>
    <dbReference type="NCBI Taxonomy" id="45133"/>
    <lineage>
        <taxon>Eukaryota</taxon>
        <taxon>Fungi</taxon>
        <taxon>Dikarya</taxon>
        <taxon>Ascomycota</taxon>
        <taxon>Pezizomycotina</taxon>
        <taxon>Dothideomycetes</taxon>
        <taxon>Dothideomycetes incertae sedis</taxon>
        <taxon>Botryosphaeriales</taxon>
        <taxon>Botryosphaeriaceae</taxon>
        <taxon>Lasiodiplodia</taxon>
    </lineage>
</organism>
<comment type="caution">
    <text evidence="2">The sequence shown here is derived from an EMBL/GenBank/DDBJ whole genome shotgun (WGS) entry which is preliminary data.</text>
</comment>
<name>A0A8H7IQ91_9PEZI</name>
<sequence length="454" mass="52380">MPTPSTPTLHRFNFRETEHRRSGTSYQEVGSVTAESEARLRRRLQLTSQEHELERRQTQELKIQVERLQDMVKYNRAGRKRAERQLTEALDTVQDVQATSNAWKSRCDFLEQSKEQSEKKLESCMSQLRQMQLSSFQQVQSAWSPEEDQSLRELIMGFYKSIRLWATTYSIESFAEIIGTETEGLEALLAELGSVSTFTDLGSLINFEHPFLFTAALLSTHLYDHIFNNPFFVIGASSNLEDGEKSSEALKELFFELSKVQGSSAQKWRAQLLRDLFPRPREAQPGKLIDIQGVSRNDFTILFEEIMDSFHCGYAGLLLRPDDESKEWSDCLSELENLVIEAVNLYARVQTQSAFFEWDVPGTVLGQPFTIDSPMMRPDRFHRLEDEEDRQHDGKLVKIVLNPTVRIYGDHDGDNLNKSRVLVKAAVYLEDDSPSTPEIKVEDQESWTLFRWRS</sequence>
<evidence type="ECO:0000313" key="2">
    <source>
        <dbReference type="EMBL" id="KAF9629606.1"/>
    </source>
</evidence>
<feature type="coiled-coil region" evidence="1">
    <location>
        <begin position="51"/>
        <end position="134"/>
    </location>
</feature>
<gene>
    <name evidence="2" type="ORF">BFW01_g10809</name>
</gene>